<dbReference type="Pfam" id="PF13102">
    <property type="entry name" value="Phage_int_SAM_5"/>
    <property type="match status" value="1"/>
</dbReference>
<sequence length="393" mass="45248">MITTRFYLDCRAVRPGAPAPLRLVLTKNGVRAFIPLNVSLLPTQWDISRQMIIGHPRKQQLNSQIAECKLNADGIIYRLQSDGELLNMRACDIKKRVMAELYPSDSKPDLTFLSRYNEFVSSHSAGTQRVYRNTLHRLQAFTRKQNLGGLRFEDITVAWLRRFDAFLAQTSPSRNARNIHFRNIRAIFNDTITDGLISCYPFRKFKITPESTRKRALTLDQLREVLNAQGMEPFEQQALDCFKLIFFLCGINVVDLCRLRKIVDGRIEYSRAKTHRLYSIKVEPEAMAIIAQYWGSDYLLSYLDDYANYRSFYASVCRGLAPIGYQLGMRISTYWARHSWATIAASLDIPKETIAAALGHGGNSVTDIYIDFDRRKIDEANRRVIDYVLYGKQ</sequence>
<evidence type="ECO:0000256" key="2">
    <source>
        <dbReference type="ARBA" id="ARBA00023125"/>
    </source>
</evidence>
<protein>
    <submittedName>
        <fullName evidence="6">Recombinase</fullName>
    </submittedName>
</protein>
<reference evidence="7" key="1">
    <citation type="submission" date="2018-02" db="EMBL/GenBank/DDBJ databases">
        <authorList>
            <person name="Clavel T."/>
            <person name="Strowig T."/>
        </authorList>
    </citation>
    <scope>NUCLEOTIDE SEQUENCE [LARGE SCALE GENOMIC DNA]</scope>
    <source>
        <strain evidence="7">DSM 100764</strain>
    </source>
</reference>
<dbReference type="AlphaFoldDB" id="A0A2V1IY95"/>
<feature type="domain" description="Core-binding (CB)" evidence="5">
    <location>
        <begin position="107"/>
        <end position="192"/>
    </location>
</feature>
<dbReference type="Gene3D" id="1.10.443.10">
    <property type="entry name" value="Intergrase catalytic core"/>
    <property type="match status" value="1"/>
</dbReference>
<evidence type="ECO:0000256" key="4">
    <source>
        <dbReference type="PROSITE-ProRule" id="PRU01248"/>
    </source>
</evidence>
<keyword evidence="3" id="KW-0233">DNA recombination</keyword>
<dbReference type="InterPro" id="IPR050090">
    <property type="entry name" value="Tyrosine_recombinase_XerCD"/>
</dbReference>
<evidence type="ECO:0000259" key="5">
    <source>
        <dbReference type="PROSITE" id="PS51900"/>
    </source>
</evidence>
<dbReference type="InterPro" id="IPR035386">
    <property type="entry name" value="Arm-DNA-bind_5"/>
</dbReference>
<accession>A0A2V1IY95</accession>
<dbReference type="RefSeq" id="WP_107035849.1">
    <property type="nucleotide sequence ID" value="NZ_CAQNNK010000004.1"/>
</dbReference>
<dbReference type="GO" id="GO:0003677">
    <property type="term" value="F:DNA binding"/>
    <property type="evidence" value="ECO:0007669"/>
    <property type="project" value="UniProtKB-UniRule"/>
</dbReference>
<dbReference type="Proteomes" id="UP000244925">
    <property type="component" value="Unassembled WGS sequence"/>
</dbReference>
<keyword evidence="7" id="KW-1185">Reference proteome</keyword>
<dbReference type="GO" id="GO:0015074">
    <property type="term" value="P:DNA integration"/>
    <property type="evidence" value="ECO:0007669"/>
    <property type="project" value="UniProtKB-KW"/>
</dbReference>
<dbReference type="PANTHER" id="PTHR30349:SF64">
    <property type="entry name" value="PROPHAGE INTEGRASE INTD-RELATED"/>
    <property type="match status" value="1"/>
</dbReference>
<dbReference type="PROSITE" id="PS51900">
    <property type="entry name" value="CB"/>
    <property type="match status" value="1"/>
</dbReference>
<evidence type="ECO:0000313" key="7">
    <source>
        <dbReference type="Proteomes" id="UP000244925"/>
    </source>
</evidence>
<dbReference type="SUPFAM" id="SSF56349">
    <property type="entry name" value="DNA breaking-rejoining enzymes"/>
    <property type="match status" value="1"/>
</dbReference>
<dbReference type="PANTHER" id="PTHR30349">
    <property type="entry name" value="PHAGE INTEGRASE-RELATED"/>
    <property type="match status" value="1"/>
</dbReference>
<proteinExistence type="predicted"/>
<dbReference type="InterPro" id="IPR025269">
    <property type="entry name" value="SAM-like_dom"/>
</dbReference>
<dbReference type="EMBL" id="PUBV01000009">
    <property type="protein sequence ID" value="PWB07932.1"/>
    <property type="molecule type" value="Genomic_DNA"/>
</dbReference>
<evidence type="ECO:0000256" key="3">
    <source>
        <dbReference type="ARBA" id="ARBA00023172"/>
    </source>
</evidence>
<evidence type="ECO:0000256" key="1">
    <source>
        <dbReference type="ARBA" id="ARBA00022908"/>
    </source>
</evidence>
<dbReference type="GO" id="GO:0006310">
    <property type="term" value="P:DNA recombination"/>
    <property type="evidence" value="ECO:0007669"/>
    <property type="project" value="UniProtKB-KW"/>
</dbReference>
<dbReference type="InterPro" id="IPR010998">
    <property type="entry name" value="Integrase_recombinase_N"/>
</dbReference>
<dbReference type="GeneID" id="93424126"/>
<dbReference type="InterPro" id="IPR044068">
    <property type="entry name" value="CB"/>
</dbReference>
<gene>
    <name evidence="6" type="ORF">C5O25_06120</name>
</gene>
<dbReference type="InterPro" id="IPR013762">
    <property type="entry name" value="Integrase-like_cat_sf"/>
</dbReference>
<dbReference type="Gene3D" id="1.10.150.130">
    <property type="match status" value="1"/>
</dbReference>
<comment type="caution">
    <text evidence="6">The sequence shown here is derived from an EMBL/GenBank/DDBJ whole genome shotgun (WGS) entry which is preliminary data.</text>
</comment>
<organism evidence="6 7">
    <name type="scientific">Paramuribaculum intestinale</name>
    <dbReference type="NCBI Taxonomy" id="2094151"/>
    <lineage>
        <taxon>Bacteria</taxon>
        <taxon>Pseudomonadati</taxon>
        <taxon>Bacteroidota</taxon>
        <taxon>Bacteroidia</taxon>
        <taxon>Bacteroidales</taxon>
        <taxon>Muribaculaceae</taxon>
        <taxon>Paramuribaculum</taxon>
    </lineage>
</organism>
<evidence type="ECO:0000313" key="6">
    <source>
        <dbReference type="EMBL" id="PWB07932.1"/>
    </source>
</evidence>
<name>A0A2V1IY95_9BACT</name>
<dbReference type="Pfam" id="PF17293">
    <property type="entry name" value="Arm-DNA-bind_5"/>
    <property type="match status" value="1"/>
</dbReference>
<keyword evidence="1" id="KW-0229">DNA integration</keyword>
<dbReference type="InterPro" id="IPR011010">
    <property type="entry name" value="DNA_brk_join_enz"/>
</dbReference>
<keyword evidence="2 4" id="KW-0238">DNA-binding</keyword>